<keyword evidence="1" id="KW-1133">Transmembrane helix</keyword>
<dbReference type="Proteomes" id="UP000228809">
    <property type="component" value="Unassembled WGS sequence"/>
</dbReference>
<keyword evidence="1" id="KW-0812">Transmembrane</keyword>
<sequence length="315" mass="34631">MMHTFRKQKTLYFALVLTVFIASLFAVFVPSDLEAATANQVQSRASEGTYYPLVNIPGTSNKAQGDIGSLANALFRIGIILAALLAVIMVAIGGVQYMTTDAVSGKSEGRDRIFNAVLGLILALLIWVILNEINPRIIQNLNPTIPKTQGTNLSNQGSLHPINLLIQGGNFVFKKAGEYISRNTSNTNPGTDTSHMFDIYSNPYDTYSTPDAENQFYTDAYRAALDAQAQYQTEAEREAAARAATDAYYPGRVQVTQPQIPAPAIQEPRYYIRYQSGLNLRNKSFSSQAECVRLQNQLSANNATILNSCQQYPLP</sequence>
<feature type="transmembrane region" description="Helical" evidence="1">
    <location>
        <begin position="113"/>
        <end position="130"/>
    </location>
</feature>
<name>A0A2M6WDI4_9BACT</name>
<feature type="transmembrane region" description="Helical" evidence="1">
    <location>
        <begin position="73"/>
        <end position="92"/>
    </location>
</feature>
<evidence type="ECO:0000256" key="1">
    <source>
        <dbReference type="SAM" id="Phobius"/>
    </source>
</evidence>
<proteinExistence type="predicted"/>
<organism evidence="2 3">
    <name type="scientific">Candidatus Kaiserbacteria bacterium CG10_big_fil_rev_8_21_14_0_10_49_17</name>
    <dbReference type="NCBI Taxonomy" id="1974609"/>
    <lineage>
        <taxon>Bacteria</taxon>
        <taxon>Candidatus Kaiseribacteriota</taxon>
    </lineage>
</organism>
<feature type="transmembrane region" description="Helical" evidence="1">
    <location>
        <begin position="12"/>
        <end position="29"/>
    </location>
</feature>
<accession>A0A2M6WDI4</accession>
<comment type="caution">
    <text evidence="2">The sequence shown here is derived from an EMBL/GenBank/DDBJ whole genome shotgun (WGS) entry which is preliminary data.</text>
</comment>
<evidence type="ECO:0000313" key="3">
    <source>
        <dbReference type="Proteomes" id="UP000228809"/>
    </source>
</evidence>
<dbReference type="EMBL" id="PFBJ01000020">
    <property type="protein sequence ID" value="PIT90859.1"/>
    <property type="molecule type" value="Genomic_DNA"/>
</dbReference>
<protein>
    <submittedName>
        <fullName evidence="2">Uncharacterized protein</fullName>
    </submittedName>
</protein>
<gene>
    <name evidence="2" type="ORF">COU17_03645</name>
</gene>
<keyword evidence="1" id="KW-0472">Membrane</keyword>
<dbReference type="AlphaFoldDB" id="A0A2M6WDI4"/>
<reference evidence="3" key="1">
    <citation type="submission" date="2017-09" db="EMBL/GenBank/DDBJ databases">
        <title>Depth-based differentiation of microbial function through sediment-hosted aquifers and enrichment of novel symbionts in the deep terrestrial subsurface.</title>
        <authorList>
            <person name="Probst A.J."/>
            <person name="Ladd B."/>
            <person name="Jarett J.K."/>
            <person name="Geller-Mcgrath D.E."/>
            <person name="Sieber C.M.K."/>
            <person name="Emerson J.B."/>
            <person name="Anantharaman K."/>
            <person name="Thomas B.C."/>
            <person name="Malmstrom R."/>
            <person name="Stieglmeier M."/>
            <person name="Klingl A."/>
            <person name="Woyke T."/>
            <person name="Ryan C.M."/>
            <person name="Banfield J.F."/>
        </authorList>
    </citation>
    <scope>NUCLEOTIDE SEQUENCE [LARGE SCALE GENOMIC DNA]</scope>
</reference>
<evidence type="ECO:0000313" key="2">
    <source>
        <dbReference type="EMBL" id="PIT90859.1"/>
    </source>
</evidence>